<dbReference type="RefSeq" id="WP_021755457.1">
    <property type="nucleotide sequence ID" value="NZ_JACHVP010000001.1"/>
</dbReference>
<evidence type="ECO:0000256" key="5">
    <source>
        <dbReference type="ARBA" id="ARBA00022989"/>
    </source>
</evidence>
<feature type="transmembrane region" description="Helical" evidence="7">
    <location>
        <begin position="84"/>
        <end position="111"/>
    </location>
</feature>
<dbReference type="GO" id="GO:0022857">
    <property type="term" value="F:transmembrane transporter activity"/>
    <property type="evidence" value="ECO:0007669"/>
    <property type="project" value="InterPro"/>
</dbReference>
<feature type="transmembrane region" description="Helical" evidence="7">
    <location>
        <begin position="351"/>
        <end position="371"/>
    </location>
</feature>
<feature type="domain" description="Major facilitator superfamily (MFS) profile" evidence="8">
    <location>
        <begin position="1"/>
        <end position="398"/>
    </location>
</feature>
<dbReference type="PANTHER" id="PTHR23513">
    <property type="entry name" value="INTEGRAL MEMBRANE EFFLUX PROTEIN-RELATED"/>
    <property type="match status" value="1"/>
</dbReference>
<sequence>MTAKRLGAPYWTLWSSAGFSNLADGVMKVALPLVAVRYTDSPLLIAGLAFAFSLPWLLFALTAGALADRWDRRRLMIGANIARAVLLAALTIAAIAGAGSIWLLYVAAIFVGTAETIYDTSSQSILPQLVGRDALSRANGRLYAAELTANQFIGPPLGGFLVAAGVGLAFGAPAALWLVAIGLLLLLRGNFRADHPGTTTIRADIAEGLRFLWSSTLLRVLAFMVGGFNFASNAMFTVFVLYAVGPASPMGLDDPAYGLLLTASALGSVLGTFLAEGAERLVGRSRALAISIAGSVLTVATPAFTTSPWIIGAAFFVGGVTVSLWNVITVSLRQRVTPHRLLGRLNSAYRLLAWGTIPLGAAAGGIVAQVFGLQTVFIGAGVVILCLLIGMIWVTDARMAEAEGTVLEPEARGTER</sequence>
<feature type="transmembrane region" description="Helical" evidence="7">
    <location>
        <begin position="310"/>
        <end position="330"/>
    </location>
</feature>
<evidence type="ECO:0000256" key="2">
    <source>
        <dbReference type="ARBA" id="ARBA00022448"/>
    </source>
</evidence>
<keyword evidence="6 7" id="KW-0472">Membrane</keyword>
<evidence type="ECO:0000259" key="8">
    <source>
        <dbReference type="PROSITE" id="PS50850"/>
    </source>
</evidence>
<dbReference type="CDD" id="cd06173">
    <property type="entry name" value="MFS_MefA_like"/>
    <property type="match status" value="1"/>
</dbReference>
<comment type="caution">
    <text evidence="9">The sequence shown here is derived from an EMBL/GenBank/DDBJ whole genome shotgun (WGS) entry which is preliminary data.</text>
</comment>
<dbReference type="EMBL" id="JACHVP010000001">
    <property type="protein sequence ID" value="MBB2966210.1"/>
    <property type="molecule type" value="Genomic_DNA"/>
</dbReference>
<keyword evidence="4 7" id="KW-0812">Transmembrane</keyword>
<comment type="subcellular location">
    <subcellularLocation>
        <location evidence="1">Cell membrane</location>
        <topology evidence="1">Multi-pass membrane protein</topology>
    </subcellularLocation>
</comment>
<feature type="transmembrane region" description="Helical" evidence="7">
    <location>
        <begin position="287"/>
        <end position="304"/>
    </location>
</feature>
<evidence type="ECO:0000313" key="9">
    <source>
        <dbReference type="EMBL" id="MBB2966210.1"/>
    </source>
</evidence>
<dbReference type="PROSITE" id="PS50850">
    <property type="entry name" value="MFS"/>
    <property type="match status" value="1"/>
</dbReference>
<dbReference type="Proteomes" id="UP000538196">
    <property type="component" value="Unassembled WGS sequence"/>
</dbReference>
<reference evidence="9 10" key="1">
    <citation type="submission" date="2020-08" db="EMBL/GenBank/DDBJ databases">
        <title>Sequencing the genomes of 1000 actinobacteria strains.</title>
        <authorList>
            <person name="Klenk H.-P."/>
        </authorList>
    </citation>
    <scope>NUCLEOTIDE SEQUENCE [LARGE SCALE GENOMIC DNA]</scope>
    <source>
        <strain evidence="9 10">DSM 20146</strain>
    </source>
</reference>
<feature type="transmembrane region" description="Helical" evidence="7">
    <location>
        <begin position="377"/>
        <end position="394"/>
    </location>
</feature>
<evidence type="ECO:0000256" key="1">
    <source>
        <dbReference type="ARBA" id="ARBA00004651"/>
    </source>
</evidence>
<dbReference type="InterPro" id="IPR020846">
    <property type="entry name" value="MFS_dom"/>
</dbReference>
<dbReference type="Gene3D" id="1.20.1250.20">
    <property type="entry name" value="MFS general substrate transporter like domains"/>
    <property type="match status" value="1"/>
</dbReference>
<name>A0A7W4UU37_LEIAQ</name>
<dbReference type="GO" id="GO:0005886">
    <property type="term" value="C:plasma membrane"/>
    <property type="evidence" value="ECO:0007669"/>
    <property type="project" value="UniProtKB-SubCell"/>
</dbReference>
<dbReference type="PANTHER" id="PTHR23513:SF6">
    <property type="entry name" value="MAJOR FACILITATOR SUPERFAMILY ASSOCIATED DOMAIN-CONTAINING PROTEIN"/>
    <property type="match status" value="1"/>
</dbReference>
<gene>
    <name evidence="9" type="ORF">FHX33_000942</name>
</gene>
<keyword evidence="5 7" id="KW-1133">Transmembrane helix</keyword>
<keyword evidence="2" id="KW-0813">Transport</keyword>
<feature type="transmembrane region" description="Helical" evidence="7">
    <location>
        <begin position="41"/>
        <end position="63"/>
    </location>
</feature>
<evidence type="ECO:0000256" key="3">
    <source>
        <dbReference type="ARBA" id="ARBA00022475"/>
    </source>
</evidence>
<dbReference type="InterPro" id="IPR036259">
    <property type="entry name" value="MFS_trans_sf"/>
</dbReference>
<feature type="transmembrane region" description="Helical" evidence="7">
    <location>
        <begin position="160"/>
        <end position="187"/>
    </location>
</feature>
<dbReference type="InterPro" id="IPR010290">
    <property type="entry name" value="TM_effector"/>
</dbReference>
<accession>A0A7W4UU37</accession>
<evidence type="ECO:0000313" key="10">
    <source>
        <dbReference type="Proteomes" id="UP000538196"/>
    </source>
</evidence>
<evidence type="ECO:0000256" key="6">
    <source>
        <dbReference type="ARBA" id="ARBA00023136"/>
    </source>
</evidence>
<feature type="transmembrane region" description="Helical" evidence="7">
    <location>
        <begin position="220"/>
        <end position="244"/>
    </location>
</feature>
<keyword evidence="10" id="KW-1185">Reference proteome</keyword>
<keyword evidence="3" id="KW-1003">Cell membrane</keyword>
<organism evidence="9 10">
    <name type="scientific">Leifsonia aquatica</name>
    <name type="common">Corynebacterium aquaticum</name>
    <dbReference type="NCBI Taxonomy" id="144185"/>
    <lineage>
        <taxon>Bacteria</taxon>
        <taxon>Bacillati</taxon>
        <taxon>Actinomycetota</taxon>
        <taxon>Actinomycetes</taxon>
        <taxon>Micrococcales</taxon>
        <taxon>Microbacteriaceae</taxon>
        <taxon>Leifsonia</taxon>
    </lineage>
</organism>
<evidence type="ECO:0000256" key="7">
    <source>
        <dbReference type="SAM" id="Phobius"/>
    </source>
</evidence>
<proteinExistence type="predicted"/>
<feature type="transmembrane region" description="Helical" evidence="7">
    <location>
        <begin position="256"/>
        <end position="275"/>
    </location>
</feature>
<evidence type="ECO:0000256" key="4">
    <source>
        <dbReference type="ARBA" id="ARBA00022692"/>
    </source>
</evidence>
<dbReference type="AlphaFoldDB" id="A0A7W4UU37"/>
<protein>
    <submittedName>
        <fullName evidence="9">MFS family permease</fullName>
    </submittedName>
</protein>
<dbReference type="SUPFAM" id="SSF103473">
    <property type="entry name" value="MFS general substrate transporter"/>
    <property type="match status" value="1"/>
</dbReference>
<dbReference type="Pfam" id="PF05977">
    <property type="entry name" value="MFS_3"/>
    <property type="match status" value="1"/>
</dbReference>